<dbReference type="Pfam" id="PF02719">
    <property type="entry name" value="Polysacc_synt_2"/>
    <property type="match status" value="1"/>
</dbReference>
<organism evidence="5 6">
    <name type="scientific">Stieleria marina</name>
    <dbReference type="NCBI Taxonomy" id="1930275"/>
    <lineage>
        <taxon>Bacteria</taxon>
        <taxon>Pseudomonadati</taxon>
        <taxon>Planctomycetota</taxon>
        <taxon>Planctomycetia</taxon>
        <taxon>Pirellulales</taxon>
        <taxon>Pirellulaceae</taxon>
        <taxon>Stieleria</taxon>
    </lineage>
</organism>
<dbReference type="OrthoDB" id="9803111at2"/>
<reference evidence="5 6" key="1">
    <citation type="submission" date="2019-02" db="EMBL/GenBank/DDBJ databases">
        <title>Deep-cultivation of Planctomycetes and their phenomic and genomic characterization uncovers novel biology.</title>
        <authorList>
            <person name="Wiegand S."/>
            <person name="Jogler M."/>
            <person name="Boedeker C."/>
            <person name="Pinto D."/>
            <person name="Vollmers J."/>
            <person name="Rivas-Marin E."/>
            <person name="Kohn T."/>
            <person name="Peeters S.H."/>
            <person name="Heuer A."/>
            <person name="Rast P."/>
            <person name="Oberbeckmann S."/>
            <person name="Bunk B."/>
            <person name="Jeske O."/>
            <person name="Meyerdierks A."/>
            <person name="Storesund J.E."/>
            <person name="Kallscheuer N."/>
            <person name="Luecker S."/>
            <person name="Lage O.M."/>
            <person name="Pohl T."/>
            <person name="Merkel B.J."/>
            <person name="Hornburger P."/>
            <person name="Mueller R.-W."/>
            <person name="Bruemmer F."/>
            <person name="Labrenz M."/>
            <person name="Spormann A.M."/>
            <person name="Op den Camp H."/>
            <person name="Overmann J."/>
            <person name="Amann R."/>
            <person name="Jetten M.S.M."/>
            <person name="Mascher T."/>
            <person name="Medema M.H."/>
            <person name="Devos D.P."/>
            <person name="Kaster A.-K."/>
            <person name="Ovreas L."/>
            <person name="Rohde M."/>
            <person name="Galperin M.Y."/>
            <person name="Jogler C."/>
        </authorList>
    </citation>
    <scope>NUCLEOTIDE SEQUENCE [LARGE SCALE GENOMIC DNA]</scope>
    <source>
        <strain evidence="5 6">K23_9</strain>
    </source>
</reference>
<feature type="transmembrane region" description="Helical" evidence="3">
    <location>
        <begin position="129"/>
        <end position="150"/>
    </location>
</feature>
<keyword evidence="3" id="KW-1133">Transmembrane helix</keyword>
<name>A0A517NSK6_9BACT</name>
<feature type="region of interest" description="Disordered" evidence="2">
    <location>
        <begin position="627"/>
        <end position="647"/>
    </location>
</feature>
<proteinExistence type="inferred from homology"/>
<sequence>MDTNEPITSRKAAVARLMDPLLHPSSRVGVLLILHAVLFYAIYAISYSARYDFSLPPHAKRLMLATAPFVLLIKIAAFYLSSHFHGWWRYVTFADIKSLIRAAFIAMVVIGFADYFFSYHYYKIPRAVIVFDTLLTIILLGGLRCLWRFADEHFGIQFKRVATEPALLIGTDHRAGILASQINSNREMPFRIRALVSTQPSPRRRVYAGIPVTGSIDQISAVGARYNAKHVFIPCDSLGGTQIRDLIANCNRAGLTVRVLPRFEDALAGSSDIPLREVDIDDLLKRDPVKLDTKRIDSLVKGKRVMVTGAGGSIGSEICRQLMEFEPAEIILLGRGENRIYTIHRDLGTAADEHGVKLKRVIANITEENSMRRAFETHRPEIVFHAAAHKHVPLMELHIREALLNNVVGTNVVAKLADEFRCSNFVMVSTDKAVNPTSIMGATKNIAERVVHAMSVNSKTHFCVVRFGNVLGSAGSVVPLFQKQIRAGGPITVTDARMTRYFMSIPEAAQLVLQAGSMAKGGEIFVLDMGEPVEIMQLAEDLVQLSGLKPGTIEIKETGIREGEKLYEELYFDDEATLETEHRKVKAAYHRLHEGTPDDRLIFEVVENLEADEATLRGLISRLVPEYHEHTEPTSQKSELVSVNGSR</sequence>
<dbReference type="SUPFAM" id="SSF51735">
    <property type="entry name" value="NAD(P)-binding Rossmann-fold domains"/>
    <property type="match status" value="2"/>
</dbReference>
<evidence type="ECO:0000256" key="1">
    <source>
        <dbReference type="ARBA" id="ARBA00007430"/>
    </source>
</evidence>
<evidence type="ECO:0000256" key="3">
    <source>
        <dbReference type="SAM" id="Phobius"/>
    </source>
</evidence>
<dbReference type="GO" id="GO:0016829">
    <property type="term" value="F:lyase activity"/>
    <property type="evidence" value="ECO:0007669"/>
    <property type="project" value="UniProtKB-KW"/>
</dbReference>
<feature type="transmembrane region" description="Helical" evidence="3">
    <location>
        <begin position="99"/>
        <end position="117"/>
    </location>
</feature>
<evidence type="ECO:0000313" key="5">
    <source>
        <dbReference type="EMBL" id="QDT10117.1"/>
    </source>
</evidence>
<keyword evidence="3" id="KW-0472">Membrane</keyword>
<dbReference type="Proteomes" id="UP000319817">
    <property type="component" value="Chromosome"/>
</dbReference>
<dbReference type="InterPro" id="IPR003869">
    <property type="entry name" value="Polysac_CapD-like"/>
</dbReference>
<feature type="compositionally biased region" description="Polar residues" evidence="2">
    <location>
        <begin position="633"/>
        <end position="647"/>
    </location>
</feature>
<dbReference type="CDD" id="cd05237">
    <property type="entry name" value="UDP_invert_4-6DH_SDR_e"/>
    <property type="match status" value="1"/>
</dbReference>
<dbReference type="PANTHER" id="PTHR43318">
    <property type="entry name" value="UDP-N-ACETYLGLUCOSAMINE 4,6-DEHYDRATASE"/>
    <property type="match status" value="1"/>
</dbReference>
<feature type="domain" description="Polysaccharide biosynthesis protein CapD-like" evidence="4">
    <location>
        <begin position="305"/>
        <end position="587"/>
    </location>
</feature>
<feature type="transmembrane region" description="Helical" evidence="3">
    <location>
        <begin position="28"/>
        <end position="49"/>
    </location>
</feature>
<dbReference type="InterPro" id="IPR051203">
    <property type="entry name" value="Polysaccharide_Synthase-Rel"/>
</dbReference>
<feature type="transmembrane region" description="Helical" evidence="3">
    <location>
        <begin position="61"/>
        <end position="79"/>
    </location>
</feature>
<accession>A0A517NSK6</accession>
<dbReference type="Gene3D" id="3.40.50.720">
    <property type="entry name" value="NAD(P)-binding Rossmann-like Domain"/>
    <property type="match status" value="2"/>
</dbReference>
<keyword evidence="5" id="KW-0456">Lyase</keyword>
<dbReference type="PANTHER" id="PTHR43318:SF1">
    <property type="entry name" value="POLYSACCHARIDE BIOSYNTHESIS PROTEIN EPSC-RELATED"/>
    <property type="match status" value="1"/>
</dbReference>
<gene>
    <name evidence="5" type="primary">pglF_1</name>
    <name evidence="5" type="ORF">K239x_20710</name>
</gene>
<keyword evidence="3" id="KW-0812">Transmembrane</keyword>
<keyword evidence="6" id="KW-1185">Reference proteome</keyword>
<dbReference type="RefSeq" id="WP_145417649.1">
    <property type="nucleotide sequence ID" value="NZ_CP036526.1"/>
</dbReference>
<evidence type="ECO:0000259" key="4">
    <source>
        <dbReference type="Pfam" id="PF02719"/>
    </source>
</evidence>
<evidence type="ECO:0000256" key="2">
    <source>
        <dbReference type="SAM" id="MobiDB-lite"/>
    </source>
</evidence>
<dbReference type="InterPro" id="IPR036291">
    <property type="entry name" value="NAD(P)-bd_dom_sf"/>
</dbReference>
<dbReference type="EMBL" id="CP036526">
    <property type="protein sequence ID" value="QDT10117.1"/>
    <property type="molecule type" value="Genomic_DNA"/>
</dbReference>
<evidence type="ECO:0000313" key="6">
    <source>
        <dbReference type="Proteomes" id="UP000319817"/>
    </source>
</evidence>
<comment type="similarity">
    <text evidence="1">Belongs to the polysaccharide synthase family.</text>
</comment>
<protein>
    <submittedName>
        <fullName evidence="5">UDP-N-acetyl-alpha-D-glucosamine C6 dehydratase</fullName>
        <ecNumber evidence="5">4.2.1.135</ecNumber>
    </submittedName>
</protein>
<dbReference type="AlphaFoldDB" id="A0A517NSK6"/>
<dbReference type="EC" id="4.2.1.135" evidence="5"/>